<protein>
    <submittedName>
        <fullName evidence="2">Predicted protein</fullName>
    </submittedName>
</protein>
<organism evidence="3">
    <name type="scientific">Naegleria gruberi</name>
    <name type="common">Amoeba</name>
    <dbReference type="NCBI Taxonomy" id="5762"/>
    <lineage>
        <taxon>Eukaryota</taxon>
        <taxon>Discoba</taxon>
        <taxon>Heterolobosea</taxon>
        <taxon>Tetramitia</taxon>
        <taxon>Eutetramitia</taxon>
        <taxon>Vahlkampfiidae</taxon>
        <taxon>Naegleria</taxon>
    </lineage>
</organism>
<feature type="domain" description="DUF4116" evidence="1">
    <location>
        <begin position="257"/>
        <end position="292"/>
    </location>
</feature>
<dbReference type="VEuPathDB" id="AmoebaDB:NAEGRDRAFT_67395"/>
<evidence type="ECO:0000313" key="3">
    <source>
        <dbReference type="Proteomes" id="UP000006671"/>
    </source>
</evidence>
<dbReference type="InterPro" id="IPR025197">
    <property type="entry name" value="DUF4116"/>
</dbReference>
<name>D2VEU3_NAEGR</name>
<dbReference type="KEGG" id="ngr:NAEGRDRAFT_67395"/>
<evidence type="ECO:0000313" key="2">
    <source>
        <dbReference type="EMBL" id="EFC44663.1"/>
    </source>
</evidence>
<keyword evidence="3" id="KW-1185">Reference proteome</keyword>
<reference evidence="2 3" key="1">
    <citation type="journal article" date="2010" name="Cell">
        <title>The genome of Naegleria gruberi illuminates early eukaryotic versatility.</title>
        <authorList>
            <person name="Fritz-Laylin L.K."/>
            <person name="Prochnik S.E."/>
            <person name="Ginger M.L."/>
            <person name="Dacks J.B."/>
            <person name="Carpenter M.L."/>
            <person name="Field M.C."/>
            <person name="Kuo A."/>
            <person name="Paredez A."/>
            <person name="Chapman J."/>
            <person name="Pham J."/>
            <person name="Shu S."/>
            <person name="Neupane R."/>
            <person name="Cipriano M."/>
            <person name="Mancuso J."/>
            <person name="Tu H."/>
            <person name="Salamov A."/>
            <person name="Lindquist E."/>
            <person name="Shapiro H."/>
            <person name="Lucas S."/>
            <person name="Grigoriev I.V."/>
            <person name="Cande W.Z."/>
            <person name="Fulton C."/>
            <person name="Rokhsar D.S."/>
            <person name="Dawson S.C."/>
        </authorList>
    </citation>
    <scope>NUCLEOTIDE SEQUENCE [LARGE SCALE GENOMIC DNA]</scope>
    <source>
        <strain evidence="2 3">NEG-M</strain>
    </source>
</reference>
<feature type="domain" description="DUF4116" evidence="1">
    <location>
        <begin position="460"/>
        <end position="501"/>
    </location>
</feature>
<dbReference type="Proteomes" id="UP000006671">
    <property type="component" value="Unassembled WGS sequence"/>
</dbReference>
<proteinExistence type="predicted"/>
<dbReference type="InParanoid" id="D2VEU3"/>
<dbReference type="OrthoDB" id="5919166at2759"/>
<dbReference type="AlphaFoldDB" id="D2VEU3"/>
<sequence length="547" mass="63670">MSSQVIITLDLSANSSLLSYKFHSTSHSTVKWFNNRLTLHSVYIPIEFSNDREYVKRNIEAYPDTFEYASIEIRSDKQFITDVIVKNDDCFDALNHMSMELKTDWDFILKIIEENSNLLDYANYCDIPFIYMPYESWKESQEYDDEYCNDNNGVIVYEEKAIEGNYSNNTLVNDELKTDIDACITCLREEIHGFHTVFQLSKNRENKELIERAVKEVSEIAFFYADEQLKNEKEFILHLIHTNPHVLLFTGKEFRRDKQIVMEAVKIDIETLNYVSGKLLKDEEFLNQAKSIGNYNYQKNYLDIVVDYARHNCCALNELPHTLRKNKDLMLKVMAVCSSSSSMKFVDESLINDKDFILGCIECMSPSALETLDIYLPHGMIQDPPIATSLVVHSPRCYRLLSNLPFISNDRELILKMIKKDASQYPFLLEEFKNDKEITREAVKQSSSNLALSSDTLKMDKEFILECILLDPESIKCTNLQYDQNFILQAVKWNGLVLKYCISNFGMVSNEIEIEAVKQNGFFLPDSQIIAQLVPLRMEYEYQNLYM</sequence>
<feature type="domain" description="DUF4116" evidence="1">
    <location>
        <begin position="76"/>
        <end position="123"/>
    </location>
</feature>
<dbReference type="RefSeq" id="XP_002677407.1">
    <property type="nucleotide sequence ID" value="XM_002677361.1"/>
</dbReference>
<dbReference type="EMBL" id="GG738867">
    <property type="protein sequence ID" value="EFC44663.1"/>
    <property type="molecule type" value="Genomic_DNA"/>
</dbReference>
<feature type="domain" description="DUF4116" evidence="1">
    <location>
        <begin position="206"/>
        <end position="255"/>
    </location>
</feature>
<evidence type="ECO:0000259" key="1">
    <source>
        <dbReference type="Pfam" id="PF13475"/>
    </source>
</evidence>
<dbReference type="Pfam" id="PF13475">
    <property type="entry name" value="DUF4116"/>
    <property type="match status" value="5"/>
</dbReference>
<dbReference type="GeneID" id="8856939"/>
<feature type="domain" description="DUF4116" evidence="1">
    <location>
        <begin position="410"/>
        <end position="458"/>
    </location>
</feature>
<accession>D2VEU3</accession>
<gene>
    <name evidence="2" type="ORF">NAEGRDRAFT_67395</name>
</gene>